<proteinExistence type="inferred from homology"/>
<reference evidence="11" key="1">
    <citation type="journal article" date="2021" name="PeerJ">
        <title>Extensive microbial diversity within the chicken gut microbiome revealed by metagenomics and culture.</title>
        <authorList>
            <person name="Gilroy R."/>
            <person name="Ravi A."/>
            <person name="Getino M."/>
            <person name="Pursley I."/>
            <person name="Horton D.L."/>
            <person name="Alikhan N.F."/>
            <person name="Baker D."/>
            <person name="Gharbi K."/>
            <person name="Hall N."/>
            <person name="Watson M."/>
            <person name="Adriaenssens E.M."/>
            <person name="Foster-Nyarko E."/>
            <person name="Jarju S."/>
            <person name="Secka A."/>
            <person name="Antonio M."/>
            <person name="Oren A."/>
            <person name="Chaudhuri R.R."/>
            <person name="La Ragione R."/>
            <person name="Hildebrand F."/>
            <person name="Pallen M.J."/>
        </authorList>
    </citation>
    <scope>NUCLEOTIDE SEQUENCE</scope>
    <source>
        <strain evidence="11">ChiSjej5B23-16112</strain>
    </source>
</reference>
<dbReference type="GO" id="GO:0046677">
    <property type="term" value="P:response to antibiotic"/>
    <property type="evidence" value="ECO:0007669"/>
    <property type="project" value="UniProtKB-KW"/>
</dbReference>
<feature type="transmembrane region" description="Helical" evidence="10">
    <location>
        <begin position="238"/>
        <end position="263"/>
    </location>
</feature>
<keyword evidence="6 10" id="KW-0812">Transmembrane</keyword>
<dbReference type="PANTHER" id="PTHR43823:SF3">
    <property type="entry name" value="MULTIDRUG EXPORT PROTEIN MEPA"/>
    <property type="match status" value="1"/>
</dbReference>
<dbReference type="Proteomes" id="UP000769156">
    <property type="component" value="Unassembled WGS sequence"/>
</dbReference>
<dbReference type="Pfam" id="PF01554">
    <property type="entry name" value="MatE"/>
    <property type="match status" value="2"/>
</dbReference>
<evidence type="ECO:0000256" key="10">
    <source>
        <dbReference type="SAM" id="Phobius"/>
    </source>
</evidence>
<keyword evidence="5" id="KW-1003">Cell membrane</keyword>
<comment type="similarity">
    <text evidence="2">Belongs to the multi antimicrobial extrusion (MATE) (TC 2.A.66.1) family. MepA subfamily.</text>
</comment>
<dbReference type="InterPro" id="IPR002528">
    <property type="entry name" value="MATE_fam"/>
</dbReference>
<keyword evidence="7 10" id="KW-1133">Transmembrane helix</keyword>
<evidence type="ECO:0000256" key="4">
    <source>
        <dbReference type="ARBA" id="ARBA00022448"/>
    </source>
</evidence>
<dbReference type="GO" id="GO:0015297">
    <property type="term" value="F:antiporter activity"/>
    <property type="evidence" value="ECO:0007669"/>
    <property type="project" value="InterPro"/>
</dbReference>
<keyword evidence="8 10" id="KW-0472">Membrane</keyword>
<reference evidence="11" key="2">
    <citation type="submission" date="2021-09" db="EMBL/GenBank/DDBJ databases">
        <authorList>
            <person name="Gilroy R."/>
        </authorList>
    </citation>
    <scope>NUCLEOTIDE SEQUENCE</scope>
    <source>
        <strain evidence="11">ChiSjej5B23-16112</strain>
    </source>
</reference>
<comment type="subcellular location">
    <subcellularLocation>
        <location evidence="1">Cell membrane</location>
        <topology evidence="1">Multi-pass membrane protein</topology>
    </subcellularLocation>
</comment>
<evidence type="ECO:0000256" key="2">
    <source>
        <dbReference type="ARBA" id="ARBA00008417"/>
    </source>
</evidence>
<evidence type="ECO:0000256" key="6">
    <source>
        <dbReference type="ARBA" id="ARBA00022692"/>
    </source>
</evidence>
<evidence type="ECO:0000256" key="1">
    <source>
        <dbReference type="ARBA" id="ARBA00004651"/>
    </source>
</evidence>
<accession>A0A921HYY4</accession>
<feature type="transmembrane region" description="Helical" evidence="10">
    <location>
        <begin position="170"/>
        <end position="189"/>
    </location>
</feature>
<feature type="transmembrane region" description="Helical" evidence="10">
    <location>
        <begin position="359"/>
        <end position="377"/>
    </location>
</feature>
<evidence type="ECO:0000256" key="7">
    <source>
        <dbReference type="ARBA" id="ARBA00022989"/>
    </source>
</evidence>
<feature type="transmembrane region" description="Helical" evidence="10">
    <location>
        <begin position="389"/>
        <end position="408"/>
    </location>
</feature>
<feature type="transmembrane region" description="Helical" evidence="10">
    <location>
        <begin position="195"/>
        <end position="217"/>
    </location>
</feature>
<dbReference type="PANTHER" id="PTHR43823">
    <property type="entry name" value="SPORULATION PROTEIN YKVU"/>
    <property type="match status" value="1"/>
</dbReference>
<dbReference type="InterPro" id="IPR051327">
    <property type="entry name" value="MATE_MepA_subfamily"/>
</dbReference>
<keyword evidence="4" id="KW-0813">Transport</keyword>
<evidence type="ECO:0000313" key="12">
    <source>
        <dbReference type="Proteomes" id="UP000769156"/>
    </source>
</evidence>
<dbReference type="NCBIfam" id="TIGR00797">
    <property type="entry name" value="matE"/>
    <property type="match status" value="1"/>
</dbReference>
<feature type="transmembrane region" description="Helical" evidence="10">
    <location>
        <begin position="63"/>
        <end position="87"/>
    </location>
</feature>
<sequence>MKETELEKDWMGTMKVSKAVAKMAIPSVISSLVTVVYNMADTFFVGQTGDALQVAAVSLTNPIFILFMAFANMFGMGGSAAASMALGQKNEKRVRQVSAFVTYASLIVGVLFAVILLVFTGPILSLFGADAQTYEYARGYTVYVAVGAPFIIWSAAASFVVRAEGASREAMIGSMIGTIANIVLDPIFISGFGMGAAGAAIATTIGNLMASAYYLWYFLRRSKVMSLRPKDFTCREGILKGVCSTGLPTAIFSALMSVSTIVLNQILVAYGNDPVAAIGIVFKANMFITFLQMGLGNGIQPLLGYSYGAGSMKRFQEVERFTKKCCVIVGVAATVLFFVAREPIIRLFISDNDVVRYGVEMLVAYMVSGPFIGILFVNMNCMQSVEHALPATILSVMRQGVLLIPLLYLLEAVAGLDGVIYGQAITDYIAVIISAVIWSKIKRKL</sequence>
<evidence type="ECO:0000256" key="3">
    <source>
        <dbReference type="ARBA" id="ARBA00022106"/>
    </source>
</evidence>
<dbReference type="CDD" id="cd13143">
    <property type="entry name" value="MATE_MepA_like"/>
    <property type="match status" value="1"/>
</dbReference>
<keyword evidence="9" id="KW-0046">Antibiotic resistance</keyword>
<feature type="transmembrane region" description="Helical" evidence="10">
    <location>
        <begin position="140"/>
        <end position="161"/>
    </location>
</feature>
<feature type="transmembrane region" description="Helical" evidence="10">
    <location>
        <begin position="275"/>
        <end position="295"/>
    </location>
</feature>
<feature type="transmembrane region" description="Helical" evidence="10">
    <location>
        <begin position="420"/>
        <end position="439"/>
    </location>
</feature>
<dbReference type="InterPro" id="IPR048279">
    <property type="entry name" value="MdtK-like"/>
</dbReference>
<evidence type="ECO:0000256" key="5">
    <source>
        <dbReference type="ARBA" id="ARBA00022475"/>
    </source>
</evidence>
<name>A0A921HYY4_9FIRM</name>
<dbReference type="GO" id="GO:0005886">
    <property type="term" value="C:plasma membrane"/>
    <property type="evidence" value="ECO:0007669"/>
    <property type="project" value="UniProtKB-SubCell"/>
</dbReference>
<evidence type="ECO:0000256" key="8">
    <source>
        <dbReference type="ARBA" id="ARBA00023136"/>
    </source>
</evidence>
<organism evidence="11 12">
    <name type="scientific">Lachnoclostridium phocaeense</name>
    <dbReference type="NCBI Taxonomy" id="1871021"/>
    <lineage>
        <taxon>Bacteria</taxon>
        <taxon>Bacillati</taxon>
        <taxon>Bacillota</taxon>
        <taxon>Clostridia</taxon>
        <taxon>Lachnospirales</taxon>
        <taxon>Lachnospiraceae</taxon>
    </lineage>
</organism>
<comment type="caution">
    <text evidence="11">The sequence shown here is derived from an EMBL/GenBank/DDBJ whole genome shotgun (WGS) entry which is preliminary data.</text>
</comment>
<protein>
    <recommendedName>
        <fullName evidence="3">Multidrug export protein MepA</fullName>
    </recommendedName>
</protein>
<feature type="transmembrane region" description="Helical" evidence="10">
    <location>
        <begin position="99"/>
        <end position="120"/>
    </location>
</feature>
<dbReference type="EMBL" id="DYVY01000049">
    <property type="protein sequence ID" value="HJF93724.1"/>
    <property type="molecule type" value="Genomic_DNA"/>
</dbReference>
<evidence type="ECO:0000256" key="9">
    <source>
        <dbReference type="ARBA" id="ARBA00023251"/>
    </source>
</evidence>
<dbReference type="PIRSF" id="PIRSF006603">
    <property type="entry name" value="DinF"/>
    <property type="match status" value="1"/>
</dbReference>
<evidence type="ECO:0000313" key="11">
    <source>
        <dbReference type="EMBL" id="HJF93724.1"/>
    </source>
</evidence>
<dbReference type="AlphaFoldDB" id="A0A921HYY4"/>
<feature type="transmembrane region" description="Helical" evidence="10">
    <location>
        <begin position="321"/>
        <end position="339"/>
    </location>
</feature>
<dbReference type="GO" id="GO:0042910">
    <property type="term" value="F:xenobiotic transmembrane transporter activity"/>
    <property type="evidence" value="ECO:0007669"/>
    <property type="project" value="InterPro"/>
</dbReference>
<gene>
    <name evidence="11" type="ORF">K8V82_02925</name>
</gene>
<dbReference type="InterPro" id="IPR045070">
    <property type="entry name" value="MATE_MepA-like"/>
</dbReference>
<feature type="transmembrane region" description="Helical" evidence="10">
    <location>
        <begin position="20"/>
        <end position="40"/>
    </location>
</feature>